<evidence type="ECO:0000313" key="2">
    <source>
        <dbReference type="EMBL" id="GIJ43630.1"/>
    </source>
</evidence>
<evidence type="ECO:0000259" key="1">
    <source>
        <dbReference type="Pfam" id="PF12697"/>
    </source>
</evidence>
<dbReference type="SUPFAM" id="SSF53474">
    <property type="entry name" value="alpha/beta-Hydrolases"/>
    <property type="match status" value="1"/>
</dbReference>
<reference evidence="2" key="1">
    <citation type="submission" date="2021-01" db="EMBL/GenBank/DDBJ databases">
        <title>Whole genome shotgun sequence of Virgisporangium aliadipatigenens NBRC 105644.</title>
        <authorList>
            <person name="Komaki H."/>
            <person name="Tamura T."/>
        </authorList>
    </citation>
    <scope>NUCLEOTIDE SEQUENCE</scope>
    <source>
        <strain evidence="2">NBRC 105644</strain>
    </source>
</reference>
<dbReference type="AlphaFoldDB" id="A0A8J4DMC1"/>
<comment type="caution">
    <text evidence="2">The sequence shown here is derived from an EMBL/GenBank/DDBJ whole genome shotgun (WGS) entry which is preliminary data.</text>
</comment>
<dbReference type="InterPro" id="IPR050266">
    <property type="entry name" value="AB_hydrolase_sf"/>
</dbReference>
<organism evidence="2 3">
    <name type="scientific">Virgisporangium aliadipatigenens</name>
    <dbReference type="NCBI Taxonomy" id="741659"/>
    <lineage>
        <taxon>Bacteria</taxon>
        <taxon>Bacillati</taxon>
        <taxon>Actinomycetota</taxon>
        <taxon>Actinomycetes</taxon>
        <taxon>Micromonosporales</taxon>
        <taxon>Micromonosporaceae</taxon>
        <taxon>Virgisporangium</taxon>
    </lineage>
</organism>
<dbReference type="PANTHER" id="PTHR43798">
    <property type="entry name" value="MONOACYLGLYCEROL LIPASE"/>
    <property type="match status" value="1"/>
</dbReference>
<proteinExistence type="predicted"/>
<dbReference type="InterPro" id="IPR000073">
    <property type="entry name" value="AB_hydrolase_1"/>
</dbReference>
<evidence type="ECO:0000313" key="3">
    <source>
        <dbReference type="Proteomes" id="UP000619260"/>
    </source>
</evidence>
<dbReference type="Gene3D" id="3.40.50.1820">
    <property type="entry name" value="alpha/beta hydrolase"/>
    <property type="match status" value="1"/>
</dbReference>
<dbReference type="Proteomes" id="UP000619260">
    <property type="component" value="Unassembled WGS sequence"/>
</dbReference>
<dbReference type="RefSeq" id="WP_203897187.1">
    <property type="nucleotide sequence ID" value="NZ_BOPF01000002.1"/>
</dbReference>
<protein>
    <submittedName>
        <fullName evidence="2">Oxidoreductase</fullName>
    </submittedName>
</protein>
<dbReference type="Pfam" id="PF12697">
    <property type="entry name" value="Abhydrolase_6"/>
    <property type="match status" value="1"/>
</dbReference>
<feature type="domain" description="AB hydrolase-1" evidence="1">
    <location>
        <begin position="22"/>
        <end position="266"/>
    </location>
</feature>
<keyword evidence="3" id="KW-1185">Reference proteome</keyword>
<dbReference type="PRINTS" id="PR00111">
    <property type="entry name" value="ABHYDROLASE"/>
</dbReference>
<dbReference type="GO" id="GO:0016020">
    <property type="term" value="C:membrane"/>
    <property type="evidence" value="ECO:0007669"/>
    <property type="project" value="TreeGrafter"/>
</dbReference>
<dbReference type="GO" id="GO:0003824">
    <property type="term" value="F:catalytic activity"/>
    <property type="evidence" value="ECO:0007669"/>
    <property type="project" value="UniProtKB-ARBA"/>
</dbReference>
<name>A0A8J4DMC1_9ACTN</name>
<accession>A0A8J4DMC1</accession>
<dbReference type="EMBL" id="BOPF01000002">
    <property type="protein sequence ID" value="GIJ43630.1"/>
    <property type="molecule type" value="Genomic_DNA"/>
</dbReference>
<sequence length="282" mass="31094">MPHATLPTGTVHYRDTGTGEPLVFLHGLLQDGRVWDPLLDRLGERVRRIVADLPLGAHRTAMRPDADLSASGVADIVAGLLEHLDLRGVTLIGNDTGGAIAQIVAARHPERLGRLVLTSCEAFHNMPPAPFRTLPPAARLGLLPLILSTLRIRATRGLPNGYGRLTNRPLPHHLIDDWLAAYRADPGVRRDTRRFVASLGDRGMLTRLGDDLARFPHPALVLWAADDRLFPVAHAERLGRLLPHARVATVANSRTWLMIDQPERTATLIQRFLRETPLALHP</sequence>
<dbReference type="PANTHER" id="PTHR43798:SF33">
    <property type="entry name" value="HYDROLASE, PUTATIVE (AFU_ORTHOLOGUE AFUA_2G14860)-RELATED"/>
    <property type="match status" value="1"/>
</dbReference>
<gene>
    <name evidence="2" type="ORF">Val02_05160</name>
</gene>
<dbReference type="InterPro" id="IPR029058">
    <property type="entry name" value="AB_hydrolase_fold"/>
</dbReference>